<feature type="transmembrane region" description="Helical" evidence="7">
    <location>
        <begin position="267"/>
        <end position="286"/>
    </location>
</feature>
<dbReference type="RefSeq" id="WP_262685744.1">
    <property type="nucleotide sequence ID" value="NZ_JAOQIO010000084.1"/>
</dbReference>
<keyword evidence="4 7" id="KW-0812">Transmembrane</keyword>
<dbReference type="PANTHER" id="PTHR42718:SF46">
    <property type="entry name" value="BLR6921 PROTEIN"/>
    <property type="match status" value="1"/>
</dbReference>
<comment type="subcellular location">
    <subcellularLocation>
        <location evidence="1">Cell membrane</location>
        <topology evidence="1">Multi-pass membrane protein</topology>
    </subcellularLocation>
</comment>
<keyword evidence="3" id="KW-1003">Cell membrane</keyword>
<dbReference type="Gene3D" id="1.20.1250.20">
    <property type="entry name" value="MFS general substrate transporter like domains"/>
    <property type="match status" value="1"/>
</dbReference>
<feature type="transmembrane region" description="Helical" evidence="7">
    <location>
        <begin position="197"/>
        <end position="217"/>
    </location>
</feature>
<dbReference type="EMBL" id="JAOQIO010000084">
    <property type="protein sequence ID" value="MCU6794622.1"/>
    <property type="molecule type" value="Genomic_DNA"/>
</dbReference>
<evidence type="ECO:0000313" key="10">
    <source>
        <dbReference type="Proteomes" id="UP001652445"/>
    </source>
</evidence>
<dbReference type="PROSITE" id="PS50850">
    <property type="entry name" value="MFS"/>
    <property type="match status" value="1"/>
</dbReference>
<dbReference type="Proteomes" id="UP001652445">
    <property type="component" value="Unassembled WGS sequence"/>
</dbReference>
<keyword evidence="5 7" id="KW-1133">Transmembrane helix</keyword>
<gene>
    <name evidence="9" type="ORF">OB236_21160</name>
</gene>
<feature type="transmembrane region" description="Helical" evidence="7">
    <location>
        <begin position="326"/>
        <end position="349"/>
    </location>
</feature>
<dbReference type="InterPro" id="IPR005829">
    <property type="entry name" value="Sugar_transporter_CS"/>
</dbReference>
<feature type="transmembrane region" description="Helical" evidence="7">
    <location>
        <begin position="391"/>
        <end position="415"/>
    </location>
</feature>
<evidence type="ECO:0000256" key="2">
    <source>
        <dbReference type="ARBA" id="ARBA00022448"/>
    </source>
</evidence>
<organism evidence="9 10">
    <name type="scientific">Paenibacillus baimaensis</name>
    <dbReference type="NCBI Taxonomy" id="2982185"/>
    <lineage>
        <taxon>Bacteria</taxon>
        <taxon>Bacillati</taxon>
        <taxon>Bacillota</taxon>
        <taxon>Bacilli</taxon>
        <taxon>Bacillales</taxon>
        <taxon>Paenibacillaceae</taxon>
        <taxon>Paenibacillus</taxon>
    </lineage>
</organism>
<feature type="transmembrane region" description="Helical" evidence="7">
    <location>
        <begin position="106"/>
        <end position="126"/>
    </location>
</feature>
<dbReference type="InterPro" id="IPR011701">
    <property type="entry name" value="MFS"/>
</dbReference>
<keyword evidence="6 7" id="KW-0472">Membrane</keyword>
<feature type="transmembrane region" description="Helical" evidence="7">
    <location>
        <begin position="298"/>
        <end position="319"/>
    </location>
</feature>
<reference evidence="9 10" key="1">
    <citation type="submission" date="2022-09" db="EMBL/GenBank/DDBJ databases">
        <authorList>
            <person name="Han X.L."/>
            <person name="Wang Q."/>
            <person name="Lu T."/>
        </authorList>
    </citation>
    <scope>NUCLEOTIDE SEQUENCE [LARGE SCALE GENOMIC DNA]</scope>
    <source>
        <strain evidence="9 10">WQ 127069</strain>
    </source>
</reference>
<feature type="transmembrane region" description="Helical" evidence="7">
    <location>
        <begin position="46"/>
        <end position="64"/>
    </location>
</feature>
<sequence length="477" mass="50072">MNQNKPKGLALILLAVPQLILALDYTIIFVALPSLAADLGFTANHLQWVVSAYSLAYGGFLLIGGRLSDLLGRRRMFMIAIGLFGVGSLLGGLADSQLLLILARGLQGLGGALLSPATLSLIMSNFEEGKERNRALGIWAAMGGVGLSLGLLLGGVLTSYVGWESTFFVNVPIAFLVMILAPFALVESRTTSATRQYDLAGTISVTAGMILIVYYLIQSPIEGWLHVNTIIPGLLGIVLLLLFVVIENRTQEPLIPFRLFRLRSLTGAAFTAFLFSASFGTLYYFLTLYTQEVLHYSAIQSGFSFLPLTLSALLGAKLINRMIAKLGIAGTIASGMGLGAVGFMLLTGLSETGTAWGFIPGTVIIGLGQAFVFTTMYIAGGTGIDMKEQGIASAIVSTGQQIGGAIGLAVTMAIISASLGTSAAMESMNPVQLNGAIQTAFVINACIALIGIVIALIALKPKKSSTVDSKYGDVTAK</sequence>
<evidence type="ECO:0000256" key="5">
    <source>
        <dbReference type="ARBA" id="ARBA00022989"/>
    </source>
</evidence>
<keyword evidence="2" id="KW-0813">Transport</keyword>
<evidence type="ECO:0000256" key="7">
    <source>
        <dbReference type="SAM" id="Phobius"/>
    </source>
</evidence>
<comment type="caution">
    <text evidence="9">The sequence shown here is derived from an EMBL/GenBank/DDBJ whole genome shotgun (WGS) entry which is preliminary data.</text>
</comment>
<dbReference type="Pfam" id="PF07690">
    <property type="entry name" value="MFS_1"/>
    <property type="match status" value="1"/>
</dbReference>
<evidence type="ECO:0000256" key="3">
    <source>
        <dbReference type="ARBA" id="ARBA00022475"/>
    </source>
</evidence>
<evidence type="ECO:0000256" key="1">
    <source>
        <dbReference type="ARBA" id="ARBA00004651"/>
    </source>
</evidence>
<accession>A0ABT2UL70</accession>
<feature type="transmembrane region" description="Helical" evidence="7">
    <location>
        <begin position="435"/>
        <end position="459"/>
    </location>
</feature>
<evidence type="ECO:0000259" key="8">
    <source>
        <dbReference type="PROSITE" id="PS50850"/>
    </source>
</evidence>
<feature type="transmembrane region" description="Helical" evidence="7">
    <location>
        <begin position="355"/>
        <end position="379"/>
    </location>
</feature>
<name>A0ABT2UL70_9BACL</name>
<feature type="domain" description="Major facilitator superfamily (MFS) profile" evidence="8">
    <location>
        <begin position="10"/>
        <end position="463"/>
    </location>
</feature>
<feature type="transmembrane region" description="Helical" evidence="7">
    <location>
        <begin position="223"/>
        <end position="246"/>
    </location>
</feature>
<dbReference type="PANTHER" id="PTHR42718">
    <property type="entry name" value="MAJOR FACILITATOR SUPERFAMILY MULTIDRUG TRANSPORTER MFSC"/>
    <property type="match status" value="1"/>
</dbReference>
<evidence type="ECO:0000256" key="6">
    <source>
        <dbReference type="ARBA" id="ARBA00023136"/>
    </source>
</evidence>
<proteinExistence type="predicted"/>
<keyword evidence="10" id="KW-1185">Reference proteome</keyword>
<dbReference type="SUPFAM" id="SSF103473">
    <property type="entry name" value="MFS general substrate transporter"/>
    <property type="match status" value="1"/>
</dbReference>
<dbReference type="Gene3D" id="1.20.1720.10">
    <property type="entry name" value="Multidrug resistance protein D"/>
    <property type="match status" value="1"/>
</dbReference>
<dbReference type="InterPro" id="IPR036259">
    <property type="entry name" value="MFS_trans_sf"/>
</dbReference>
<dbReference type="PROSITE" id="PS00216">
    <property type="entry name" value="SUGAR_TRANSPORT_1"/>
    <property type="match status" value="1"/>
</dbReference>
<feature type="transmembrane region" description="Helical" evidence="7">
    <location>
        <begin position="76"/>
        <end position="94"/>
    </location>
</feature>
<evidence type="ECO:0000313" key="9">
    <source>
        <dbReference type="EMBL" id="MCU6794622.1"/>
    </source>
</evidence>
<dbReference type="CDD" id="cd17321">
    <property type="entry name" value="MFS_MMR_MDR_like"/>
    <property type="match status" value="1"/>
</dbReference>
<dbReference type="InterPro" id="IPR020846">
    <property type="entry name" value="MFS_dom"/>
</dbReference>
<feature type="transmembrane region" description="Helical" evidence="7">
    <location>
        <begin position="167"/>
        <end position="185"/>
    </location>
</feature>
<protein>
    <submittedName>
        <fullName evidence="9">MFS transporter</fullName>
    </submittedName>
</protein>
<feature type="transmembrane region" description="Helical" evidence="7">
    <location>
        <begin position="138"/>
        <end position="161"/>
    </location>
</feature>
<evidence type="ECO:0000256" key="4">
    <source>
        <dbReference type="ARBA" id="ARBA00022692"/>
    </source>
</evidence>